<dbReference type="Proteomes" id="UP000233256">
    <property type="component" value="Unassembled WGS sequence"/>
</dbReference>
<comment type="caution">
    <text evidence="2">The sequence shown here is derived from an EMBL/GenBank/DDBJ whole genome shotgun (WGS) entry which is preliminary data.</text>
</comment>
<dbReference type="AlphaFoldDB" id="A0A2N1PSP5"/>
<gene>
    <name evidence="2" type="ORF">CVV64_06225</name>
</gene>
<dbReference type="InterPro" id="IPR011990">
    <property type="entry name" value="TPR-like_helical_dom_sf"/>
</dbReference>
<reference evidence="2 3" key="1">
    <citation type="journal article" date="2017" name="ISME J.">
        <title>Potential for microbial H2 and metal transformations associated with novel bacteria and archaea in deep terrestrial subsurface sediments.</title>
        <authorList>
            <person name="Hernsdorf A.W."/>
            <person name="Amano Y."/>
            <person name="Miyakawa K."/>
            <person name="Ise K."/>
            <person name="Suzuki Y."/>
            <person name="Anantharaman K."/>
            <person name="Probst A."/>
            <person name="Burstein D."/>
            <person name="Thomas B.C."/>
            <person name="Banfield J.F."/>
        </authorList>
    </citation>
    <scope>NUCLEOTIDE SEQUENCE [LARGE SCALE GENOMIC DNA]</scope>
    <source>
        <strain evidence="2">HGW-Wallbacteria-1</strain>
    </source>
</reference>
<feature type="signal peptide" evidence="1">
    <location>
        <begin position="1"/>
        <end position="24"/>
    </location>
</feature>
<sequence>MGNNLFFGALIIIASLCISGCGGASGDNYLDMAFDDDKVVSSVSIAETGWNALASGDPGLAMEKFYAGLAAAPEDPLVEASLREGLGWAQRDLTGIESGMSQFEKAAPWTMGGRIGLAYSYISRGASGDVDRAVKQFEASGMADADAVFVPERSGTTRDVEVHAMAAMAFFLRGNPGDREKARSHVIRVRQLLASDYSKAADDLVQALEKMGLNAS</sequence>
<dbReference type="Gene3D" id="1.25.40.10">
    <property type="entry name" value="Tetratricopeptide repeat domain"/>
    <property type="match status" value="1"/>
</dbReference>
<name>A0A2N1PSP5_9BACT</name>
<organism evidence="2 3">
    <name type="scientific">Candidatus Wallbacteria bacterium HGW-Wallbacteria-1</name>
    <dbReference type="NCBI Taxonomy" id="2013854"/>
    <lineage>
        <taxon>Bacteria</taxon>
        <taxon>Candidatus Walliibacteriota</taxon>
    </lineage>
</organism>
<proteinExistence type="predicted"/>
<dbReference type="EMBL" id="PGXC01000003">
    <property type="protein sequence ID" value="PKK91361.1"/>
    <property type="molecule type" value="Genomic_DNA"/>
</dbReference>
<accession>A0A2N1PSP5</accession>
<feature type="chain" id="PRO_5014761493" evidence="1">
    <location>
        <begin position="25"/>
        <end position="216"/>
    </location>
</feature>
<evidence type="ECO:0000313" key="3">
    <source>
        <dbReference type="Proteomes" id="UP000233256"/>
    </source>
</evidence>
<keyword evidence="1" id="KW-0732">Signal</keyword>
<evidence type="ECO:0000256" key="1">
    <source>
        <dbReference type="SAM" id="SignalP"/>
    </source>
</evidence>
<protein>
    <submittedName>
        <fullName evidence="2">Uncharacterized protein</fullName>
    </submittedName>
</protein>
<evidence type="ECO:0000313" key="2">
    <source>
        <dbReference type="EMBL" id="PKK91361.1"/>
    </source>
</evidence>